<dbReference type="HOGENOM" id="CLU_304201_0_0_1"/>
<dbReference type="Gene3D" id="2.30.40.10">
    <property type="entry name" value="Urease, subunit C, domain 1"/>
    <property type="match status" value="1"/>
</dbReference>
<comment type="function">
    <text evidence="15">Catalyzes the hydrolytic deamination of guanine, producing xanthine and ammonia.</text>
</comment>
<comment type="cofactor">
    <cofactor evidence="1">
        <name>Zn(2+)</name>
        <dbReference type="ChEBI" id="CHEBI:29105"/>
    </cofactor>
</comment>
<feature type="transmembrane region" description="Helical" evidence="18">
    <location>
        <begin position="433"/>
        <end position="451"/>
    </location>
</feature>
<dbReference type="Pfam" id="PF01979">
    <property type="entry name" value="Amidohydro_1"/>
    <property type="match status" value="1"/>
</dbReference>
<organism evidence="20 21">
    <name type="scientific">Eutypa lata (strain UCR-EL1)</name>
    <name type="common">Grapevine dieback disease fungus</name>
    <name type="synonym">Eutypa armeniacae</name>
    <dbReference type="NCBI Taxonomy" id="1287681"/>
    <lineage>
        <taxon>Eukaryota</taxon>
        <taxon>Fungi</taxon>
        <taxon>Dikarya</taxon>
        <taxon>Ascomycota</taxon>
        <taxon>Pezizomycotina</taxon>
        <taxon>Sordariomycetes</taxon>
        <taxon>Xylariomycetidae</taxon>
        <taxon>Xylariales</taxon>
        <taxon>Diatrypaceae</taxon>
        <taxon>Eutypa</taxon>
    </lineage>
</organism>
<keyword evidence="21" id="KW-1185">Reference proteome</keyword>
<accession>M7TC50</accession>
<dbReference type="EC" id="3.5.4.3" evidence="6"/>
<keyword evidence="11" id="KW-0862">Zinc</keyword>
<dbReference type="Gene3D" id="3.20.20.140">
    <property type="entry name" value="Metal-dependent hydrolases"/>
    <property type="match status" value="1"/>
</dbReference>
<protein>
    <recommendedName>
        <fullName evidence="16">Probable guanine deaminase</fullName>
        <ecNumber evidence="6">3.5.4.3</ecNumber>
    </recommendedName>
    <alternativeName>
        <fullName evidence="17">Guanine aminohydrolase</fullName>
    </alternativeName>
</protein>
<dbReference type="GO" id="GO:0022857">
    <property type="term" value="F:transmembrane transporter activity"/>
    <property type="evidence" value="ECO:0007669"/>
    <property type="project" value="InterPro"/>
</dbReference>
<keyword evidence="12 18" id="KW-1133">Transmembrane helix</keyword>
<proteinExistence type="inferred from homology"/>
<dbReference type="KEGG" id="ela:UCREL1_8805"/>
<sequence length="977" mass="108460">MVEVKSDTHKKETGASDPIVTRLAKEDKVPWYSKPNLRFLYLMLFPTCMGIELTSGFDSQLINALQIVPSWIDFFDNPQGGLKGIIAAAYSLGAIFSLPFIGVVNDKFGRRWSIFGGSVIMVIGALIQGLSINVGMYIAARLILGFGIPTCIVSASSLIGELSYPKERPVLTSLFNVSYFVGQIVAAAICFGTNNIPNNFGWQIPSWLQMVPSLVQMTFVFFIPESPRWLLTKDRGDEAFEMLVKYHGEGDRESEFVKAEFTQMKTTIELELQHSNVSWKDMMNTSGMRRRALISCMLGLFTQWSGNTLISYFLGDLLEMIGKHESVFKQQINVALACWNLVCGTIASLLVLRFKRRHMYLACTISSLAVYVFWTISMQQAMKGRDLGTPNQAANGAVIFFIFAYAPAYNLGYNALTYTYMVEIWPFAERSHGIAFFQLFGRLAGFFTTFVNPIGLENAGWKYLISYCCFLAYEIVFVYFMFPETFGRTLEELAFLFEDKALADEAVNAVEKVVGHHDEGTVPRNPDVALDNAMTTPQLIFHGTLIHSQSLDQLVILENAVIAVDADGRIIALQGNVPREEVPAVLRALKLDDGHAKTRCLDRTEILIPGFVDTHNHAPQYAQILDWLSQVTFPNEARFRDPAYARRIYARCVDGFLRQGITTASYYGSLHADATNILASLCLAKGQRAFVGKCNMNREAPPYYRDESVASSLRDTESCIAHIRALDPAGALLKHVLTPRFAISCEDALLAGLGDIARRNPDLPVQTHVNEARSEIEFTRSLFPGFANEIDLYAHFNLLSSRSILAHCCYMTEYEMEEVKRLDCGVAHCPVSNMTVGGGFMAAPVRDFLRRGIKVGLGTDSGGGFSSSILDAARQALVASNAREVESEGRDKGLTIAEVFYLATLGGARVCCLDDKIGSFEVGKEFDALVINAADGTAVMTMVEEEDSLNTIFEKFVMTGDDRNIEQVYVRGRLVKS</sequence>
<comment type="similarity">
    <text evidence="5">Belongs to the major facilitator superfamily. Sugar transporter (TC 2.A.1.1) family.</text>
</comment>
<evidence type="ECO:0000259" key="19">
    <source>
        <dbReference type="PROSITE" id="PS50850"/>
    </source>
</evidence>
<dbReference type="PROSITE" id="PS50850">
    <property type="entry name" value="MFS"/>
    <property type="match status" value="1"/>
</dbReference>
<comment type="catalytic activity">
    <reaction evidence="14">
        <text>guanine + H2O + H(+) = xanthine + NH4(+)</text>
        <dbReference type="Rhea" id="RHEA:14665"/>
        <dbReference type="ChEBI" id="CHEBI:15377"/>
        <dbReference type="ChEBI" id="CHEBI:15378"/>
        <dbReference type="ChEBI" id="CHEBI:16235"/>
        <dbReference type="ChEBI" id="CHEBI:17712"/>
        <dbReference type="ChEBI" id="CHEBI:28938"/>
        <dbReference type="EC" id="3.5.4.3"/>
    </reaction>
</comment>
<feature type="transmembrane region" description="Helical" evidence="18">
    <location>
        <begin position="334"/>
        <end position="352"/>
    </location>
</feature>
<dbReference type="PANTHER" id="PTHR11271:SF49">
    <property type="entry name" value="GUANINE DEAMINASE"/>
    <property type="match status" value="1"/>
</dbReference>
<evidence type="ECO:0000256" key="15">
    <source>
        <dbReference type="ARBA" id="ARBA00056079"/>
    </source>
</evidence>
<dbReference type="eggNOG" id="KOG3968">
    <property type="taxonomic scope" value="Eukaryota"/>
</dbReference>
<dbReference type="InterPro" id="IPR032466">
    <property type="entry name" value="Metal_Hydrolase"/>
</dbReference>
<dbReference type="eggNOG" id="KOG0254">
    <property type="taxonomic scope" value="Eukaryota"/>
</dbReference>
<keyword evidence="13 18" id="KW-0472">Membrane</keyword>
<feature type="transmembrane region" description="Helical" evidence="18">
    <location>
        <begin position="292"/>
        <end position="314"/>
    </location>
</feature>
<dbReference type="InterPro" id="IPR006680">
    <property type="entry name" value="Amidohydro-rel"/>
</dbReference>
<evidence type="ECO:0000256" key="16">
    <source>
        <dbReference type="ARBA" id="ARBA00069860"/>
    </source>
</evidence>
<evidence type="ECO:0000313" key="20">
    <source>
        <dbReference type="EMBL" id="EMR64235.1"/>
    </source>
</evidence>
<name>M7TC50_EUTLA</name>
<keyword evidence="7" id="KW-0813">Transport</keyword>
<evidence type="ECO:0000256" key="3">
    <source>
        <dbReference type="ARBA" id="ARBA00004984"/>
    </source>
</evidence>
<keyword evidence="8 18" id="KW-0812">Transmembrane</keyword>
<dbReference type="GO" id="GO:0008270">
    <property type="term" value="F:zinc ion binding"/>
    <property type="evidence" value="ECO:0007669"/>
    <property type="project" value="TreeGrafter"/>
</dbReference>
<feature type="transmembrane region" description="Helical" evidence="18">
    <location>
        <begin position="82"/>
        <end position="105"/>
    </location>
</feature>
<dbReference type="EMBL" id="KB707105">
    <property type="protein sequence ID" value="EMR64235.1"/>
    <property type="molecule type" value="Genomic_DNA"/>
</dbReference>
<dbReference type="InterPro" id="IPR011059">
    <property type="entry name" value="Metal-dep_hydrolase_composite"/>
</dbReference>
<evidence type="ECO:0000256" key="6">
    <source>
        <dbReference type="ARBA" id="ARBA00012781"/>
    </source>
</evidence>
<evidence type="ECO:0000256" key="12">
    <source>
        <dbReference type="ARBA" id="ARBA00022989"/>
    </source>
</evidence>
<evidence type="ECO:0000256" key="14">
    <source>
        <dbReference type="ARBA" id="ARBA00051148"/>
    </source>
</evidence>
<reference evidence="21" key="1">
    <citation type="journal article" date="2013" name="Genome Announc.">
        <title>Draft genome sequence of the grapevine dieback fungus Eutypa lata UCR-EL1.</title>
        <authorList>
            <person name="Blanco-Ulate B."/>
            <person name="Rolshausen P.E."/>
            <person name="Cantu D."/>
        </authorList>
    </citation>
    <scope>NUCLEOTIDE SEQUENCE [LARGE SCALE GENOMIC DNA]</scope>
    <source>
        <strain evidence="21">UCR-EL1</strain>
    </source>
</reference>
<evidence type="ECO:0000256" key="11">
    <source>
        <dbReference type="ARBA" id="ARBA00022833"/>
    </source>
</evidence>
<feature type="domain" description="Major facilitator superfamily (MFS) profile" evidence="19">
    <location>
        <begin position="44"/>
        <end position="486"/>
    </location>
</feature>
<dbReference type="InterPro" id="IPR003663">
    <property type="entry name" value="Sugar/inositol_transpt"/>
</dbReference>
<comment type="subcellular location">
    <subcellularLocation>
        <location evidence="2">Membrane</location>
        <topology evidence="2">Multi-pass membrane protein</topology>
    </subcellularLocation>
</comment>
<evidence type="ECO:0000256" key="2">
    <source>
        <dbReference type="ARBA" id="ARBA00004141"/>
    </source>
</evidence>
<evidence type="ECO:0000256" key="9">
    <source>
        <dbReference type="ARBA" id="ARBA00022723"/>
    </source>
</evidence>
<evidence type="ECO:0000256" key="8">
    <source>
        <dbReference type="ARBA" id="ARBA00022692"/>
    </source>
</evidence>
<dbReference type="FunFam" id="3.20.20.140:FF:000022">
    <property type="entry name" value="Guanine deaminase"/>
    <property type="match status" value="1"/>
</dbReference>
<evidence type="ECO:0000256" key="17">
    <source>
        <dbReference type="ARBA" id="ARBA00083147"/>
    </source>
</evidence>
<evidence type="ECO:0000256" key="4">
    <source>
        <dbReference type="ARBA" id="ARBA00006745"/>
    </source>
</evidence>
<evidence type="ECO:0000256" key="10">
    <source>
        <dbReference type="ARBA" id="ARBA00022801"/>
    </source>
</evidence>
<dbReference type="InterPro" id="IPR051607">
    <property type="entry name" value="Metallo-dep_hydrolases"/>
</dbReference>
<dbReference type="GO" id="GO:0016020">
    <property type="term" value="C:membrane"/>
    <property type="evidence" value="ECO:0007669"/>
    <property type="project" value="UniProtKB-SubCell"/>
</dbReference>
<feature type="transmembrane region" description="Helical" evidence="18">
    <location>
        <begin position="112"/>
        <end position="132"/>
    </location>
</feature>
<comment type="similarity">
    <text evidence="4">Belongs to the metallo-dependent hydrolases superfamily. ATZ/TRZ family.</text>
</comment>
<dbReference type="STRING" id="1287681.M7TC50"/>
<evidence type="ECO:0000256" key="13">
    <source>
        <dbReference type="ARBA" id="ARBA00023136"/>
    </source>
</evidence>
<comment type="pathway">
    <text evidence="3">Purine metabolism; guanine degradation; xanthine from guanine: step 1/1.</text>
</comment>
<evidence type="ECO:0000256" key="5">
    <source>
        <dbReference type="ARBA" id="ARBA00010992"/>
    </source>
</evidence>
<dbReference type="NCBIfam" id="TIGR00879">
    <property type="entry name" value="SP"/>
    <property type="match status" value="1"/>
</dbReference>
<evidence type="ECO:0000256" key="1">
    <source>
        <dbReference type="ARBA" id="ARBA00001947"/>
    </source>
</evidence>
<dbReference type="OrthoDB" id="6133115at2759"/>
<dbReference type="InterPro" id="IPR020846">
    <property type="entry name" value="MFS_dom"/>
</dbReference>
<dbReference type="SUPFAM" id="SSF51556">
    <property type="entry name" value="Metallo-dependent hydrolases"/>
    <property type="match status" value="1"/>
</dbReference>
<evidence type="ECO:0000313" key="21">
    <source>
        <dbReference type="Proteomes" id="UP000012174"/>
    </source>
</evidence>
<dbReference type="InterPro" id="IPR005828">
    <property type="entry name" value="MFS_sugar_transport-like"/>
</dbReference>
<dbReference type="GO" id="GO:0008892">
    <property type="term" value="F:guanine deaminase activity"/>
    <property type="evidence" value="ECO:0007669"/>
    <property type="project" value="UniProtKB-EC"/>
</dbReference>
<dbReference type="GO" id="GO:0005829">
    <property type="term" value="C:cytosol"/>
    <property type="evidence" value="ECO:0007669"/>
    <property type="project" value="TreeGrafter"/>
</dbReference>
<keyword evidence="10" id="KW-0378">Hydrolase</keyword>
<dbReference type="FunFam" id="1.20.1250.20:FF:000117">
    <property type="entry name" value="MFS hexose transporter"/>
    <property type="match status" value="1"/>
</dbReference>
<evidence type="ECO:0000256" key="18">
    <source>
        <dbReference type="SAM" id="Phobius"/>
    </source>
</evidence>
<evidence type="ECO:0000256" key="7">
    <source>
        <dbReference type="ARBA" id="ARBA00022448"/>
    </source>
</evidence>
<gene>
    <name evidence="20" type="ORF">UCREL1_8805</name>
</gene>
<dbReference type="Proteomes" id="UP000012174">
    <property type="component" value="Unassembled WGS sequence"/>
</dbReference>
<dbReference type="GO" id="GO:0046098">
    <property type="term" value="P:guanine metabolic process"/>
    <property type="evidence" value="ECO:0007669"/>
    <property type="project" value="TreeGrafter"/>
</dbReference>
<feature type="transmembrane region" description="Helical" evidence="18">
    <location>
        <begin position="138"/>
        <end position="159"/>
    </location>
</feature>
<dbReference type="Pfam" id="PF00083">
    <property type="entry name" value="Sugar_tr"/>
    <property type="match status" value="1"/>
</dbReference>
<feature type="transmembrane region" description="Helical" evidence="18">
    <location>
        <begin position="397"/>
        <end position="421"/>
    </location>
</feature>
<dbReference type="AlphaFoldDB" id="M7TC50"/>
<dbReference type="PANTHER" id="PTHR11271">
    <property type="entry name" value="GUANINE DEAMINASE"/>
    <property type="match status" value="1"/>
</dbReference>
<dbReference type="InterPro" id="IPR036259">
    <property type="entry name" value="MFS_trans_sf"/>
</dbReference>
<feature type="transmembrane region" description="Helical" evidence="18">
    <location>
        <begin position="171"/>
        <end position="194"/>
    </location>
</feature>
<feature type="transmembrane region" description="Helical" evidence="18">
    <location>
        <begin position="463"/>
        <end position="482"/>
    </location>
</feature>
<dbReference type="Gene3D" id="1.20.1250.20">
    <property type="entry name" value="MFS general substrate transporter like domains"/>
    <property type="match status" value="1"/>
</dbReference>
<keyword evidence="9" id="KW-0479">Metal-binding</keyword>
<dbReference type="SUPFAM" id="SSF103473">
    <property type="entry name" value="MFS general substrate transporter"/>
    <property type="match status" value="1"/>
</dbReference>